<dbReference type="InterPro" id="IPR003423">
    <property type="entry name" value="OMP_efflux"/>
</dbReference>
<keyword evidence="2" id="KW-0472">Membrane</keyword>
<dbReference type="GO" id="GO:0015562">
    <property type="term" value="F:efflux transmembrane transporter activity"/>
    <property type="evidence" value="ECO:0007669"/>
    <property type="project" value="InterPro"/>
</dbReference>
<gene>
    <name evidence="4" type="primary">adeC</name>
    <name evidence="4" type="ORF">E6C76_11205</name>
</gene>
<keyword evidence="2" id="KW-0564">Palmitate</keyword>
<keyword evidence="5" id="KW-1185">Reference proteome</keyword>
<dbReference type="PANTHER" id="PTHR30203:SF32">
    <property type="entry name" value="CATION EFFLUX SYSTEM PROTEIN CUSC"/>
    <property type="match status" value="1"/>
</dbReference>
<organism evidence="4 5">
    <name type="scientific">Pseudothauera nasutitermitis</name>
    <dbReference type="NCBI Taxonomy" id="2565930"/>
    <lineage>
        <taxon>Bacteria</taxon>
        <taxon>Pseudomonadati</taxon>
        <taxon>Pseudomonadota</taxon>
        <taxon>Betaproteobacteria</taxon>
        <taxon>Rhodocyclales</taxon>
        <taxon>Zoogloeaceae</taxon>
        <taxon>Pseudothauera</taxon>
    </lineage>
</organism>
<evidence type="ECO:0000313" key="4">
    <source>
        <dbReference type="EMBL" id="THF64621.1"/>
    </source>
</evidence>
<comment type="similarity">
    <text evidence="1 2">Belongs to the outer membrane factor (OMF) (TC 1.B.17) family.</text>
</comment>
<dbReference type="AlphaFoldDB" id="A0A4S4AZ30"/>
<sequence length="466" mass="50134">MNRLRILTLALAAAGLSACTTLAPDYVRPAAPVAATWNAPATGGEAAIDADSPWAEVFTDARLRQVIERALEHNRNLRVAVLNIEKARAQYRIQRADLFPSLGLTANQNAQRVPESVSTTGETVISRQYGVNVGIASWELDLFGRVRSLRDAALEQYLATEEAQRATRLGVVAEVATAWLQLAADRENLALAERTLETRRKTLELVQASFDVGASSRLELRQAESAAETARANVASYTALAARALNALNLLAGDQIPAEWLPERLDAQATRLAELPAGLPAEVLVRRPDVVSAEHALRAANANIGAARAAFFPTISLTATTGSVSPELSGLFDGGTRAWTFIPQLTLPIFQAGRLAASLDVAEVSRDIAVAQYENTIQTAFREVADALADRANADETLDAQRKAVEAAQDSYRLSEARYEAGVDSFLTLLDAQRTLYSAELQLISARLAEAGNRIAVYKALGGGWH</sequence>
<name>A0A4S4AZ30_9RHOO</name>
<keyword evidence="2" id="KW-0449">Lipoprotein</keyword>
<dbReference type="SUPFAM" id="SSF56954">
    <property type="entry name" value="Outer membrane efflux proteins (OEP)"/>
    <property type="match status" value="1"/>
</dbReference>
<dbReference type="Proteomes" id="UP000308430">
    <property type="component" value="Unassembled WGS sequence"/>
</dbReference>
<dbReference type="RefSeq" id="WP_136348340.1">
    <property type="nucleotide sequence ID" value="NZ_SSOC01000004.1"/>
</dbReference>
<reference evidence="4 5" key="1">
    <citation type="submission" date="2019-04" db="EMBL/GenBank/DDBJ databases">
        <title>Azoarcus nasutitermitis sp. nov. isolated from termite nest.</title>
        <authorList>
            <person name="Lin S.-Y."/>
            <person name="Hameed A."/>
            <person name="Hsu Y.-H."/>
            <person name="Young C.-C."/>
        </authorList>
    </citation>
    <scope>NUCLEOTIDE SEQUENCE [LARGE SCALE GENOMIC DNA]</scope>
    <source>
        <strain evidence="4 5">CC-YHH838</strain>
    </source>
</reference>
<feature type="signal peptide" evidence="2">
    <location>
        <begin position="1"/>
        <end position="23"/>
    </location>
</feature>
<dbReference type="PROSITE" id="PS51257">
    <property type="entry name" value="PROKAR_LIPOPROTEIN"/>
    <property type="match status" value="1"/>
</dbReference>
<feature type="chain" id="PRO_5020966561" evidence="2">
    <location>
        <begin position="24"/>
        <end position="466"/>
    </location>
</feature>
<dbReference type="InterPro" id="IPR010131">
    <property type="entry name" value="MdtP/NodT-like"/>
</dbReference>
<evidence type="ECO:0000256" key="3">
    <source>
        <dbReference type="SAM" id="Coils"/>
    </source>
</evidence>
<dbReference type="EMBL" id="SSOC01000004">
    <property type="protein sequence ID" value="THF64621.1"/>
    <property type="molecule type" value="Genomic_DNA"/>
</dbReference>
<dbReference type="NCBIfam" id="TIGR01845">
    <property type="entry name" value="outer_NodT"/>
    <property type="match status" value="1"/>
</dbReference>
<accession>A0A4S4AZ30</accession>
<keyword evidence="3" id="KW-0175">Coiled coil</keyword>
<dbReference type="Gene3D" id="2.20.200.10">
    <property type="entry name" value="Outer membrane efflux proteins (OEP)"/>
    <property type="match status" value="1"/>
</dbReference>
<dbReference type="PANTHER" id="PTHR30203">
    <property type="entry name" value="OUTER MEMBRANE CATION EFFLUX PROTEIN"/>
    <property type="match status" value="1"/>
</dbReference>
<dbReference type="GO" id="GO:0005886">
    <property type="term" value="C:plasma membrane"/>
    <property type="evidence" value="ECO:0007669"/>
    <property type="project" value="UniProtKB-SubCell"/>
</dbReference>
<feature type="coiled-coil region" evidence="3">
    <location>
        <begin position="370"/>
        <end position="411"/>
    </location>
</feature>
<dbReference type="Gene3D" id="1.20.1600.10">
    <property type="entry name" value="Outer membrane efflux proteins (OEP)"/>
    <property type="match status" value="1"/>
</dbReference>
<evidence type="ECO:0000256" key="2">
    <source>
        <dbReference type="RuleBase" id="RU362097"/>
    </source>
</evidence>
<evidence type="ECO:0000313" key="5">
    <source>
        <dbReference type="Proteomes" id="UP000308430"/>
    </source>
</evidence>
<comment type="subcellular location">
    <subcellularLocation>
        <location evidence="2">Cell membrane</location>
        <topology evidence="2">Lipid-anchor</topology>
    </subcellularLocation>
</comment>
<protein>
    <submittedName>
        <fullName evidence="4">AdeC/AdeK/OprM family multidrug efflux complex outer membrane factor</fullName>
    </submittedName>
</protein>
<dbReference type="OrthoDB" id="9770517at2"/>
<keyword evidence="2" id="KW-0732">Signal</keyword>
<proteinExistence type="inferred from homology"/>
<keyword evidence="2" id="KW-1134">Transmembrane beta strand</keyword>
<comment type="caution">
    <text evidence="4">The sequence shown here is derived from an EMBL/GenBank/DDBJ whole genome shotgun (WGS) entry which is preliminary data.</text>
</comment>
<keyword evidence="2" id="KW-0812">Transmembrane</keyword>
<evidence type="ECO:0000256" key="1">
    <source>
        <dbReference type="ARBA" id="ARBA00007613"/>
    </source>
</evidence>
<dbReference type="Pfam" id="PF02321">
    <property type="entry name" value="OEP"/>
    <property type="match status" value="2"/>
</dbReference>